<name>A0A964FFX4_9CYAN</name>
<organism evidence="1 2">
    <name type="scientific">Waterburya agarophytonicola KI4</name>
    <dbReference type="NCBI Taxonomy" id="2874699"/>
    <lineage>
        <taxon>Bacteria</taxon>
        <taxon>Bacillati</taxon>
        <taxon>Cyanobacteriota</taxon>
        <taxon>Cyanophyceae</taxon>
        <taxon>Pleurocapsales</taxon>
        <taxon>Hyellaceae</taxon>
        <taxon>Waterburya</taxon>
        <taxon>Waterburya agarophytonicola</taxon>
    </lineage>
</organism>
<keyword evidence="2" id="KW-1185">Reference proteome</keyword>
<protein>
    <submittedName>
        <fullName evidence="1">Uncharacterized protein</fullName>
    </submittedName>
</protein>
<reference evidence="1" key="1">
    <citation type="journal article" date="2021" name="Antonie Van Leeuwenhoek">
        <title>Draft genome and description of Waterburya agarophytonicola gen. nov. sp. nov. (Pleurocapsales, Cyanobacteria): a seaweed symbiont.</title>
        <authorList>
            <person name="Bonthond G."/>
            <person name="Shalygin S."/>
            <person name="Bayer T."/>
            <person name="Weinberger F."/>
        </authorList>
    </citation>
    <scope>NUCLEOTIDE SEQUENCE</scope>
    <source>
        <strain evidence="1">KI4</strain>
    </source>
</reference>
<proteinExistence type="predicted"/>
<dbReference type="EMBL" id="JADWDC010000004">
    <property type="protein sequence ID" value="MCC0175918.1"/>
    <property type="molecule type" value="Genomic_DNA"/>
</dbReference>
<evidence type="ECO:0000313" key="2">
    <source>
        <dbReference type="Proteomes" id="UP000729733"/>
    </source>
</evidence>
<dbReference type="AlphaFoldDB" id="A0A964FFX4"/>
<dbReference type="Proteomes" id="UP000729733">
    <property type="component" value="Unassembled WGS sequence"/>
</dbReference>
<sequence length="81" mass="8843">MGNTKWKHNYWLVNTRASTASNGQSLCGCHLTAREALGQRASLIAVLTARFSTCTISLLRQAVAQFSQSFRQIQASLNTGV</sequence>
<gene>
    <name evidence="1" type="ORF">I4641_02850</name>
</gene>
<dbReference type="RefSeq" id="WP_229638929.1">
    <property type="nucleotide sequence ID" value="NZ_JADWDC010000004.1"/>
</dbReference>
<accession>A0A964FFX4</accession>
<dbReference type="PROSITE" id="PS51257">
    <property type="entry name" value="PROKAR_LIPOPROTEIN"/>
    <property type="match status" value="1"/>
</dbReference>
<comment type="caution">
    <text evidence="1">The sequence shown here is derived from an EMBL/GenBank/DDBJ whole genome shotgun (WGS) entry which is preliminary data.</text>
</comment>
<evidence type="ECO:0000313" key="1">
    <source>
        <dbReference type="EMBL" id="MCC0175918.1"/>
    </source>
</evidence>